<protein>
    <submittedName>
        <fullName evidence="2">Uncharacterized protein</fullName>
    </submittedName>
</protein>
<name>A0A7H9APM5_9FLAO</name>
<dbReference type="KEGG" id="cagg:HYG79_08455"/>
<feature type="chain" id="PRO_5029023141" evidence="1">
    <location>
        <begin position="18"/>
        <end position="460"/>
    </location>
</feature>
<dbReference type="EMBL" id="CP058595">
    <property type="protein sequence ID" value="QLG45376.1"/>
    <property type="molecule type" value="Genomic_DNA"/>
</dbReference>
<reference evidence="2 3" key="1">
    <citation type="journal article" date="2006" name="Int. J. Syst. Evol. Microbiol.">
        <title>Costertonia aggregata gen. nov., sp. nov., a mesophilic marine bacterium of the family Flavobacteriaceae, isolated from a mature biofilm.</title>
        <authorList>
            <person name="Kwon K.K."/>
            <person name="Lee Y.K."/>
            <person name="Lee H.K."/>
        </authorList>
    </citation>
    <scope>NUCLEOTIDE SEQUENCE [LARGE SCALE GENOMIC DNA]</scope>
    <source>
        <strain evidence="2 3">KCCM 42265</strain>
    </source>
</reference>
<evidence type="ECO:0000313" key="3">
    <source>
        <dbReference type="Proteomes" id="UP000509302"/>
    </source>
</evidence>
<sequence length="460" mass="51916">MKKFLLLLYLICHVVQAQFPPENPHLVNSPFPAVHNGSYRQGNTSLPAFGPGDTLKVAFAETPKDRVSPWLLYSEPYPNGQYTIWGSTSTHIFKAISTKNEFRVVSDYQIDKNPWINDLSWSFLMLPDHQVLTYDDNHLFLFGEEDISDPKSKIVLLKKMTMPKSIKSLSKLCRLYDGSIAFAARDGLIGVIDAKDFTLKATYQIPLKRGEKAYHNDYAVDDNGNLFISTTHKMISIQWNGKTVVPKWEVSMDFGGNRFQGIGTTPTLLGSGNGDKLVCVVDSQKPARMLSFWRDEIPTDWKGLKDFDKRVAAVTILPGSRPARKFMAAVENSPTAFGYGIACAQYNGFLGQSCDTKKGVYKLEWRPATNTMDLIWYRDDINLNNVLVYSTASNAIYGSGKENDCNYYYYSLDWDTGKTMVRKQLGTDKRFDDPGDANIVGPDRSITYNSKKCLVRIRPE</sequence>
<dbReference type="InterPro" id="IPR011044">
    <property type="entry name" value="Quino_amine_DH_bsu"/>
</dbReference>
<evidence type="ECO:0000313" key="2">
    <source>
        <dbReference type="EMBL" id="QLG45376.1"/>
    </source>
</evidence>
<dbReference type="Proteomes" id="UP000509302">
    <property type="component" value="Chromosome"/>
</dbReference>
<keyword evidence="3" id="KW-1185">Reference proteome</keyword>
<accession>A0A7H9APM5</accession>
<dbReference type="AlphaFoldDB" id="A0A7H9APM5"/>
<dbReference type="RefSeq" id="WP_179241665.1">
    <property type="nucleotide sequence ID" value="NZ_CP058595.1"/>
</dbReference>
<keyword evidence="1" id="KW-0732">Signal</keyword>
<organism evidence="2 3">
    <name type="scientific">Costertonia aggregata</name>
    <dbReference type="NCBI Taxonomy" id="343403"/>
    <lineage>
        <taxon>Bacteria</taxon>
        <taxon>Pseudomonadati</taxon>
        <taxon>Bacteroidota</taxon>
        <taxon>Flavobacteriia</taxon>
        <taxon>Flavobacteriales</taxon>
        <taxon>Flavobacteriaceae</taxon>
        <taxon>Costertonia</taxon>
    </lineage>
</organism>
<proteinExistence type="predicted"/>
<feature type="signal peptide" evidence="1">
    <location>
        <begin position="1"/>
        <end position="17"/>
    </location>
</feature>
<dbReference type="SUPFAM" id="SSF50969">
    <property type="entry name" value="YVTN repeat-like/Quinoprotein amine dehydrogenase"/>
    <property type="match status" value="1"/>
</dbReference>
<gene>
    <name evidence="2" type="ORF">HYG79_08455</name>
</gene>
<evidence type="ECO:0000256" key="1">
    <source>
        <dbReference type="SAM" id="SignalP"/>
    </source>
</evidence>